<dbReference type="Proteomes" id="UP001187192">
    <property type="component" value="Unassembled WGS sequence"/>
</dbReference>
<evidence type="ECO:0000313" key="3">
    <source>
        <dbReference type="Proteomes" id="UP001187192"/>
    </source>
</evidence>
<feature type="compositionally biased region" description="Low complexity" evidence="1">
    <location>
        <begin position="15"/>
        <end position="25"/>
    </location>
</feature>
<dbReference type="EMBL" id="BTGU01000001">
    <property type="protein sequence ID" value="GMN26958.1"/>
    <property type="molecule type" value="Genomic_DNA"/>
</dbReference>
<gene>
    <name evidence="2" type="ORF">TIFTF001_001478</name>
</gene>
<protein>
    <submittedName>
        <fullName evidence="2">Uncharacterized protein</fullName>
    </submittedName>
</protein>
<organism evidence="2 3">
    <name type="scientific">Ficus carica</name>
    <name type="common">Common fig</name>
    <dbReference type="NCBI Taxonomy" id="3494"/>
    <lineage>
        <taxon>Eukaryota</taxon>
        <taxon>Viridiplantae</taxon>
        <taxon>Streptophyta</taxon>
        <taxon>Embryophyta</taxon>
        <taxon>Tracheophyta</taxon>
        <taxon>Spermatophyta</taxon>
        <taxon>Magnoliopsida</taxon>
        <taxon>eudicotyledons</taxon>
        <taxon>Gunneridae</taxon>
        <taxon>Pentapetalae</taxon>
        <taxon>rosids</taxon>
        <taxon>fabids</taxon>
        <taxon>Rosales</taxon>
        <taxon>Moraceae</taxon>
        <taxon>Ficeae</taxon>
        <taxon>Ficus</taxon>
    </lineage>
</organism>
<dbReference type="AlphaFoldDB" id="A0AA87Z082"/>
<name>A0AA87Z082_FICCA</name>
<comment type="caution">
    <text evidence="2">The sequence shown here is derived from an EMBL/GenBank/DDBJ whole genome shotgun (WGS) entry which is preliminary data.</text>
</comment>
<proteinExistence type="predicted"/>
<reference evidence="2" key="1">
    <citation type="submission" date="2023-07" db="EMBL/GenBank/DDBJ databases">
        <title>draft genome sequence of fig (Ficus carica).</title>
        <authorList>
            <person name="Takahashi T."/>
            <person name="Nishimura K."/>
        </authorList>
    </citation>
    <scope>NUCLEOTIDE SEQUENCE</scope>
</reference>
<sequence>MQNLQKTVVANLSGEIEIGEGSSGSRSLARDGEGGRPETGGVRKSSRERKRKGRELREERGGGGGGGGSSGVVVVKKSGYKNRLRREVGRHLFIYLLKLGEMSLSLKKRTEREERQEWICSHKTIL</sequence>
<feature type="compositionally biased region" description="Basic residues" evidence="1">
    <location>
        <begin position="44"/>
        <end position="54"/>
    </location>
</feature>
<keyword evidence="3" id="KW-1185">Reference proteome</keyword>
<feature type="region of interest" description="Disordered" evidence="1">
    <location>
        <begin position="15"/>
        <end position="73"/>
    </location>
</feature>
<evidence type="ECO:0000256" key="1">
    <source>
        <dbReference type="SAM" id="MobiDB-lite"/>
    </source>
</evidence>
<accession>A0AA87Z082</accession>
<evidence type="ECO:0000313" key="2">
    <source>
        <dbReference type="EMBL" id="GMN26958.1"/>
    </source>
</evidence>